<evidence type="ECO:0000256" key="2">
    <source>
        <dbReference type="ARBA" id="ARBA00022525"/>
    </source>
</evidence>
<comment type="caution">
    <text evidence="7">The sequence shown here is derived from an EMBL/GenBank/DDBJ whole genome shotgun (WGS) entry which is preliminary data.</text>
</comment>
<dbReference type="InterPro" id="IPR052969">
    <property type="entry name" value="Thr-specific_kinase-like"/>
</dbReference>
<gene>
    <name evidence="7" type="ORF">JIN87_07840</name>
</gene>
<dbReference type="GO" id="GO:0004674">
    <property type="term" value="F:protein serine/threonine kinase activity"/>
    <property type="evidence" value="ECO:0007669"/>
    <property type="project" value="TreeGrafter"/>
</dbReference>
<evidence type="ECO:0000259" key="6">
    <source>
        <dbReference type="PROSITE" id="PS50234"/>
    </source>
</evidence>
<dbReference type="CDD" id="cd00198">
    <property type="entry name" value="vWFA"/>
    <property type="match status" value="1"/>
</dbReference>
<feature type="coiled-coil region" evidence="4">
    <location>
        <begin position="324"/>
        <end position="366"/>
    </location>
</feature>
<keyword evidence="2" id="KW-0964">Secreted</keyword>
<evidence type="ECO:0000256" key="1">
    <source>
        <dbReference type="ARBA" id="ARBA00004613"/>
    </source>
</evidence>
<accession>A0A934RZN3</accession>
<keyword evidence="4" id="KW-0175">Coiled coil</keyword>
<sequence>MNMSNSRALTLVGALAALSTLPFTSFAHPHEEAEDHQHSDEQVIQAPTMEVVFVLDTTGSMSGLISGAKQKIWQIADKMKSAKPTPNIKFGLIGYRDRGDAYVTKKFGLNDNIDEVYANLMQFQANGGGDEPESVNQALYEAVSEMQWNPDRDTLKTIFLVGDARPHMDYPDDVKFDVSCQLAQAKGILINTIQCGSLGGTASFWKKISGSTNGTYAAILQDGGSIIVDTQWDPVIQELNIELDATIIPYGTKLEQSYAKKNRSLLSSMTGAAMADRSSYLIKAGKGKAIAGDGDLVELIISGKLTIETIDRAKLPPSYQKLDEEELQKRIQDKIAKRQQIQANLVTNVAKRNEFIEAEMEKLSKEDQDEVFELSAFQVIEAQAEAAGYSFEK</sequence>
<dbReference type="InterPro" id="IPR036465">
    <property type="entry name" value="vWFA_dom_sf"/>
</dbReference>
<reference evidence="7" key="1">
    <citation type="submission" date="2021-01" db="EMBL/GenBank/DDBJ databases">
        <title>Modified the classification status of verrucomicrobia.</title>
        <authorList>
            <person name="Feng X."/>
        </authorList>
    </citation>
    <scope>NUCLEOTIDE SEQUENCE</scope>
    <source>
        <strain evidence="7">KCTC 13126</strain>
    </source>
</reference>
<name>A0A934RZN3_9BACT</name>
<organism evidence="7 8">
    <name type="scientific">Pelagicoccus mobilis</name>
    <dbReference type="NCBI Taxonomy" id="415221"/>
    <lineage>
        <taxon>Bacteria</taxon>
        <taxon>Pseudomonadati</taxon>
        <taxon>Verrucomicrobiota</taxon>
        <taxon>Opitutia</taxon>
        <taxon>Puniceicoccales</taxon>
        <taxon>Pelagicoccaceae</taxon>
        <taxon>Pelagicoccus</taxon>
    </lineage>
</organism>
<dbReference type="GO" id="GO:0005737">
    <property type="term" value="C:cytoplasm"/>
    <property type="evidence" value="ECO:0007669"/>
    <property type="project" value="TreeGrafter"/>
</dbReference>
<dbReference type="InterPro" id="IPR002035">
    <property type="entry name" value="VWF_A"/>
</dbReference>
<dbReference type="PANTHER" id="PTHR47763:SF1">
    <property type="entry name" value="DUF659 DOMAIN-CONTAINING PROTEIN"/>
    <property type="match status" value="1"/>
</dbReference>
<dbReference type="SMART" id="SM00327">
    <property type="entry name" value="VWA"/>
    <property type="match status" value="1"/>
</dbReference>
<evidence type="ECO:0000256" key="3">
    <source>
        <dbReference type="ARBA" id="ARBA00022729"/>
    </source>
</evidence>
<dbReference type="AlphaFoldDB" id="A0A934RZN3"/>
<dbReference type="Gene3D" id="3.40.50.410">
    <property type="entry name" value="von Willebrand factor, type A domain"/>
    <property type="match status" value="1"/>
</dbReference>
<comment type="subcellular location">
    <subcellularLocation>
        <location evidence="1">Secreted</location>
    </subcellularLocation>
</comment>
<proteinExistence type="predicted"/>
<feature type="chain" id="PRO_5037347791" evidence="5">
    <location>
        <begin position="28"/>
        <end position="393"/>
    </location>
</feature>
<evidence type="ECO:0000313" key="7">
    <source>
        <dbReference type="EMBL" id="MBK1876774.1"/>
    </source>
</evidence>
<keyword evidence="8" id="KW-1185">Reference proteome</keyword>
<protein>
    <submittedName>
        <fullName evidence="7">VWA domain-containing protein</fullName>
    </submittedName>
</protein>
<keyword evidence="3 5" id="KW-0732">Signal</keyword>
<dbReference type="Proteomes" id="UP000617628">
    <property type="component" value="Unassembled WGS sequence"/>
</dbReference>
<dbReference type="EMBL" id="JAENIL010000012">
    <property type="protein sequence ID" value="MBK1876774.1"/>
    <property type="molecule type" value="Genomic_DNA"/>
</dbReference>
<dbReference type="PROSITE" id="PS50234">
    <property type="entry name" value="VWFA"/>
    <property type="match status" value="1"/>
</dbReference>
<feature type="signal peptide" evidence="5">
    <location>
        <begin position="1"/>
        <end position="27"/>
    </location>
</feature>
<evidence type="ECO:0000256" key="4">
    <source>
        <dbReference type="SAM" id="Coils"/>
    </source>
</evidence>
<dbReference type="InterPro" id="IPR056861">
    <property type="entry name" value="HMCN1-like_VWA"/>
</dbReference>
<evidence type="ECO:0000313" key="8">
    <source>
        <dbReference type="Proteomes" id="UP000617628"/>
    </source>
</evidence>
<evidence type="ECO:0000256" key="5">
    <source>
        <dbReference type="SAM" id="SignalP"/>
    </source>
</evidence>
<feature type="domain" description="VWFA" evidence="6">
    <location>
        <begin position="50"/>
        <end position="239"/>
    </location>
</feature>
<dbReference type="RefSeq" id="WP_200354991.1">
    <property type="nucleotide sequence ID" value="NZ_JAENIL010000012.1"/>
</dbReference>
<dbReference type="SUPFAM" id="SSF53300">
    <property type="entry name" value="vWA-like"/>
    <property type="match status" value="1"/>
</dbReference>
<dbReference type="PANTHER" id="PTHR47763">
    <property type="entry name" value="ALPHA-PROTEIN KINASE VWKA"/>
    <property type="match status" value="1"/>
</dbReference>
<dbReference type="Pfam" id="PF25106">
    <property type="entry name" value="VWA_4"/>
    <property type="match status" value="1"/>
</dbReference>